<accession>A0A940MKU2</accession>
<feature type="transmembrane region" description="Helical" evidence="2">
    <location>
        <begin position="187"/>
        <end position="210"/>
    </location>
</feature>
<keyword evidence="2" id="KW-1133">Transmembrane helix</keyword>
<name>A0A940MKU2_9RHOB</name>
<keyword evidence="2" id="KW-0812">Transmembrane</keyword>
<reference evidence="3" key="1">
    <citation type="submission" date="2021-03" db="EMBL/GenBank/DDBJ databases">
        <title>Sagittula salina sp. nov. strain M10.9X isolated from the marine waste.</title>
        <authorList>
            <person name="Satari L."/>
            <person name="Molina-Menor E."/>
            <person name="Vidal-Verdu A."/>
            <person name="Pascual J."/>
            <person name="Pereto J."/>
            <person name="Porcar M."/>
        </authorList>
    </citation>
    <scope>NUCLEOTIDE SEQUENCE</scope>
    <source>
        <strain evidence="3">M10.9X</strain>
    </source>
</reference>
<proteinExistence type="predicted"/>
<dbReference type="Pfam" id="PF03929">
    <property type="entry name" value="PepSY_TM"/>
    <property type="match status" value="1"/>
</dbReference>
<evidence type="ECO:0000313" key="4">
    <source>
        <dbReference type="Proteomes" id="UP000675940"/>
    </source>
</evidence>
<evidence type="ECO:0000313" key="3">
    <source>
        <dbReference type="EMBL" id="MBP0481605.1"/>
    </source>
</evidence>
<feature type="region of interest" description="Disordered" evidence="1">
    <location>
        <begin position="226"/>
        <end position="249"/>
    </location>
</feature>
<keyword evidence="2" id="KW-0472">Membrane</keyword>
<protein>
    <submittedName>
        <fullName evidence="3">PepSY domain-containing protein</fullName>
    </submittedName>
</protein>
<feature type="transmembrane region" description="Helical" evidence="2">
    <location>
        <begin position="134"/>
        <end position="154"/>
    </location>
</feature>
<keyword evidence="4" id="KW-1185">Reference proteome</keyword>
<dbReference type="RefSeq" id="WP_209359426.1">
    <property type="nucleotide sequence ID" value="NZ_JAGISH010000001.1"/>
</dbReference>
<organism evidence="3 4">
    <name type="scientific">Sagittula salina</name>
    <dbReference type="NCBI Taxonomy" id="2820268"/>
    <lineage>
        <taxon>Bacteria</taxon>
        <taxon>Pseudomonadati</taxon>
        <taxon>Pseudomonadota</taxon>
        <taxon>Alphaproteobacteria</taxon>
        <taxon>Rhodobacterales</taxon>
        <taxon>Roseobacteraceae</taxon>
        <taxon>Sagittula</taxon>
    </lineage>
</organism>
<feature type="transmembrane region" description="Helical" evidence="2">
    <location>
        <begin position="351"/>
        <end position="379"/>
    </location>
</feature>
<dbReference type="InterPro" id="IPR005625">
    <property type="entry name" value="PepSY-ass_TM"/>
</dbReference>
<dbReference type="AlphaFoldDB" id="A0A940MKU2"/>
<gene>
    <name evidence="3" type="ORF">J5474_03750</name>
</gene>
<evidence type="ECO:0000256" key="2">
    <source>
        <dbReference type="SAM" id="Phobius"/>
    </source>
</evidence>
<dbReference type="PANTHER" id="PTHR34219:SF3">
    <property type="entry name" value="BLL7967 PROTEIN"/>
    <property type="match status" value="1"/>
</dbReference>
<feature type="transmembrane region" description="Helical" evidence="2">
    <location>
        <begin position="7"/>
        <end position="33"/>
    </location>
</feature>
<sequence>MLRNVIFWAHLLAGLTAGLVVFVLAVTGALLAFEGQIEDWVRARAIEAPRDAAPLSVEVLLEATGAQPGQVLTLPRGVGGLVTLSQGRLASVIDPWSGAVVEGAGAGVAEFFLAVEGVHRWLAPGGRSDPGREVVGAANLLFLWLVVSGLYLWLPKAWRWTVLKTKLFFRRGLPTAQARDYNWHHVFGIWALVPLFVIVLTGVVMSYSWANALLYASVGEVVPQRGPPANAPAEGRNGTGGGQGVQRGASNIPNALARQPLSGTPLSYAELIAVAEETRPNWKRAQIAVPESGAGVVALTLDAGNGQQPAAKTRLVMDRATGAVIRTETGATGTVGARLRLWARFAHTGQYYGLVGQAVAGLASLAAAVLVYTGMALGLRRLWRMARPRRTA</sequence>
<dbReference type="EMBL" id="JAGISH010000001">
    <property type="protein sequence ID" value="MBP0481605.1"/>
    <property type="molecule type" value="Genomic_DNA"/>
</dbReference>
<dbReference type="Proteomes" id="UP000675940">
    <property type="component" value="Unassembled WGS sequence"/>
</dbReference>
<dbReference type="PANTHER" id="PTHR34219">
    <property type="entry name" value="IRON-REGULATED INNER MEMBRANE PROTEIN-RELATED"/>
    <property type="match status" value="1"/>
</dbReference>
<comment type="caution">
    <text evidence="3">The sequence shown here is derived from an EMBL/GenBank/DDBJ whole genome shotgun (WGS) entry which is preliminary data.</text>
</comment>
<evidence type="ECO:0000256" key="1">
    <source>
        <dbReference type="SAM" id="MobiDB-lite"/>
    </source>
</evidence>